<feature type="region of interest" description="Disordered" evidence="9">
    <location>
        <begin position="130"/>
        <end position="357"/>
    </location>
</feature>
<evidence type="ECO:0000256" key="9">
    <source>
        <dbReference type="SAM" id="MobiDB-lite"/>
    </source>
</evidence>
<dbReference type="Pfam" id="PF13921">
    <property type="entry name" value="Myb_DNA-bind_6"/>
    <property type="match status" value="1"/>
</dbReference>
<keyword evidence="6" id="KW-0539">Nucleus</keyword>
<feature type="compositionally biased region" description="Basic and acidic residues" evidence="9">
    <location>
        <begin position="461"/>
        <end position="480"/>
    </location>
</feature>
<evidence type="ECO:0000256" key="3">
    <source>
        <dbReference type="ARBA" id="ARBA00022763"/>
    </source>
</evidence>
<evidence type="ECO:0000256" key="4">
    <source>
        <dbReference type="ARBA" id="ARBA00022853"/>
    </source>
</evidence>
<dbReference type="CDD" id="cd00167">
    <property type="entry name" value="SANT"/>
    <property type="match status" value="1"/>
</dbReference>
<reference evidence="12" key="1">
    <citation type="journal article" date="2023" name="Mol. Phylogenet. Evol.">
        <title>Genome-scale phylogeny and comparative genomics of the fungal order Sordariales.</title>
        <authorList>
            <person name="Hensen N."/>
            <person name="Bonometti L."/>
            <person name="Westerberg I."/>
            <person name="Brannstrom I.O."/>
            <person name="Guillou S."/>
            <person name="Cros-Aarteil S."/>
            <person name="Calhoun S."/>
            <person name="Haridas S."/>
            <person name="Kuo A."/>
            <person name="Mondo S."/>
            <person name="Pangilinan J."/>
            <person name="Riley R."/>
            <person name="LaButti K."/>
            <person name="Andreopoulos B."/>
            <person name="Lipzen A."/>
            <person name="Chen C."/>
            <person name="Yan M."/>
            <person name="Daum C."/>
            <person name="Ng V."/>
            <person name="Clum A."/>
            <person name="Steindorff A."/>
            <person name="Ohm R.A."/>
            <person name="Martin F."/>
            <person name="Silar P."/>
            <person name="Natvig D.O."/>
            <person name="Lalanne C."/>
            <person name="Gautier V."/>
            <person name="Ament-Velasquez S.L."/>
            <person name="Kruys A."/>
            <person name="Hutchinson M.I."/>
            <person name="Powell A.J."/>
            <person name="Barry K."/>
            <person name="Miller A.N."/>
            <person name="Grigoriev I.V."/>
            <person name="Debuchy R."/>
            <person name="Gladieux P."/>
            <person name="Hiltunen Thoren M."/>
            <person name="Johannesson H."/>
        </authorList>
    </citation>
    <scope>NUCLEOTIDE SEQUENCE</scope>
    <source>
        <strain evidence="12">CBS 232.78</strain>
    </source>
</reference>
<evidence type="ECO:0000313" key="12">
    <source>
        <dbReference type="EMBL" id="KAK3374887.1"/>
    </source>
</evidence>
<dbReference type="GO" id="GO:0006281">
    <property type="term" value="P:DNA repair"/>
    <property type="evidence" value="ECO:0007669"/>
    <property type="project" value="UniProtKB-KW"/>
</dbReference>
<feature type="compositionally biased region" description="Acidic residues" evidence="9">
    <location>
        <begin position="307"/>
        <end position="321"/>
    </location>
</feature>
<feature type="compositionally biased region" description="Low complexity" evidence="9">
    <location>
        <begin position="190"/>
        <end position="205"/>
    </location>
</feature>
<accession>A0AAE0KEV6</accession>
<proteinExistence type="inferred from homology"/>
<dbReference type="PROSITE" id="PS51204">
    <property type="entry name" value="HSA"/>
    <property type="match status" value="1"/>
</dbReference>
<dbReference type="EMBL" id="JAULSW010000007">
    <property type="protein sequence ID" value="KAK3374887.1"/>
    <property type="molecule type" value="Genomic_DNA"/>
</dbReference>
<evidence type="ECO:0000259" key="11">
    <source>
        <dbReference type="PROSITE" id="PS51204"/>
    </source>
</evidence>
<evidence type="ECO:0000259" key="10">
    <source>
        <dbReference type="PROSITE" id="PS50090"/>
    </source>
</evidence>
<evidence type="ECO:0000256" key="8">
    <source>
        <dbReference type="ARBA" id="ARBA00029670"/>
    </source>
</evidence>
<keyword evidence="4" id="KW-0156">Chromatin regulator</keyword>
<feature type="compositionally biased region" description="Polar residues" evidence="9">
    <location>
        <begin position="496"/>
        <end position="532"/>
    </location>
</feature>
<feature type="domain" description="HSA" evidence="11">
    <location>
        <begin position="693"/>
        <end position="768"/>
    </location>
</feature>
<protein>
    <recommendedName>
        <fullName evidence="8">Vacuolar import and degradation protein 21</fullName>
    </recommendedName>
</protein>
<dbReference type="AlphaFoldDB" id="A0AAE0KEV6"/>
<keyword evidence="13" id="KW-1185">Reference proteome</keyword>
<evidence type="ECO:0000313" key="13">
    <source>
        <dbReference type="Proteomes" id="UP001285441"/>
    </source>
</evidence>
<dbReference type="Gene3D" id="1.10.10.60">
    <property type="entry name" value="Homeodomain-like"/>
    <property type="match status" value="1"/>
</dbReference>
<comment type="subcellular location">
    <subcellularLocation>
        <location evidence="1">Nucleus</location>
    </subcellularLocation>
</comment>
<name>A0AAE0KEV6_9PEZI</name>
<comment type="function">
    <text evidence="7">Component of the NuA4 histone acetyltransferase complex which is involved in transcriptional activation of selected genes principally by acetylation of nucleosomal histone H4 and H2A. The NuA4 complex is also involved in DNA repair.</text>
</comment>
<gene>
    <name evidence="12" type="ORF">B0H63DRAFT_259427</name>
</gene>
<dbReference type="Pfam" id="PF07529">
    <property type="entry name" value="HSA"/>
    <property type="match status" value="1"/>
</dbReference>
<dbReference type="PROSITE" id="PS50090">
    <property type="entry name" value="MYB_LIKE"/>
    <property type="match status" value="1"/>
</dbReference>
<evidence type="ECO:0000256" key="7">
    <source>
        <dbReference type="ARBA" id="ARBA00025178"/>
    </source>
</evidence>
<comment type="similarity">
    <text evidence="2">Belongs to the EAF1 family.</text>
</comment>
<evidence type="ECO:0000256" key="1">
    <source>
        <dbReference type="ARBA" id="ARBA00004123"/>
    </source>
</evidence>
<feature type="compositionally biased region" description="Basic and acidic residues" evidence="9">
    <location>
        <begin position="547"/>
        <end position="557"/>
    </location>
</feature>
<evidence type="ECO:0000256" key="5">
    <source>
        <dbReference type="ARBA" id="ARBA00023204"/>
    </source>
</evidence>
<dbReference type="GO" id="GO:0035267">
    <property type="term" value="C:NuA4 histone acetyltransferase complex"/>
    <property type="evidence" value="ECO:0007669"/>
    <property type="project" value="UniProtKB-ARBA"/>
</dbReference>
<dbReference type="InterPro" id="IPR001005">
    <property type="entry name" value="SANT/Myb"/>
</dbReference>
<feature type="domain" description="Myb-like" evidence="10">
    <location>
        <begin position="959"/>
        <end position="1013"/>
    </location>
</feature>
<dbReference type="GO" id="GO:0003682">
    <property type="term" value="F:chromatin binding"/>
    <property type="evidence" value="ECO:0007669"/>
    <property type="project" value="TreeGrafter"/>
</dbReference>
<sequence length="1161" mass="128515">MTEVGPADRVKLLRSKRAEASSIVLSRKRKLRELYAVATDQDGIPNFDFRNPDAPPTTPAEAKFLFECDILQGRRLNELNLPAPRKPRFEKLRREALAADVAEVESTPHATPTQALEKALLDQTRGDATLKENRSHPSSGGPDEFASSPNTAAAVPPKPEVSHRLAIQKDAAPTHHDAYGVLQTKGNFLAPGPAQQDKAGQQDGGISDNDRGRVSPTVQKDSVLPELSPSASDMTRANGETPAVTDGQVLIEVDGRPGQPKDAVPTLDVRVSHADSSRYPDALSSPGSTAHSTLTPAVHEASADTSPDNDEPQYTESAEETAETKAQENGEAVEEEVDNLPNGDESADIPISNDSLPAGLNGVEAQLLQETAAAQLSRPFEPDVESLPFQAVDATKVSSAMKSPLPVPLAIAVPTADHLHITLVDGEQKESRAPVTPQRSSTTPAVEARGPPYEGSTVPMDIDKPDVHPSAKDVAAEKSETAQPVSREQPKVPQPGSHQQSFVASQTAEAPASEQPSTIGTPTAKTAETLTASPGKIHPADVPSEAPAEHSASRPVEDTNTADVEEKSSPQALSVPEIKLLANKLRDKRRRSIPTVIFGKQCKKRKTADDSSMVVSRPNSGPIPSDDYFTPLFVEGFSRQSSWMKPIEKLLHQANKTLSTSDQYVSILDHQACKILRRVYHLQQHDKWSLRQPMRALEPTRLPSHWDVLLQEMKWMRTDFREERKWKRAVARNLAYACAEWVHSGPVQRMALQVNLVISPVRRDADMVDTLDNPEDPLPDLVHSDSPMEHEEDIFDVSLETIAPSTIFALQDDEVVFSLQPSKTADLLLGNLPMFGSPLKVPKFDLTGPDYDPDATWKRPAVPLSKYVEGEMILADTGPPHKRSRYQYALEEEDDDGEEVVFGSPPDYGANVPPENPGVALFNPDMKLTRDRLHAGHQFRPPTEHPMPPQSFFECRTASQWTWAEDDQLKTLVREYSYNWSLVSSMISTRSIFASGAERRTPWECFERWVNLEGLPNDMSKTPYFKTYMNRIEAAQRVIVQQNHTALQQQVGPNGAVTPVPKRRATTTIRVERRRNQKHLALIDAFRKLAKKREANAHKAHNVANLAAVRKANEIPRQNVPNKTPRDYSLMRWERDQQLAERMVQYAARQHEVFQKRVRKV</sequence>
<feature type="region of interest" description="Disordered" evidence="9">
    <location>
        <begin position="424"/>
        <end position="571"/>
    </location>
</feature>
<evidence type="ECO:0000256" key="2">
    <source>
        <dbReference type="ARBA" id="ARBA00008913"/>
    </source>
</evidence>
<feature type="compositionally biased region" description="Polar residues" evidence="9">
    <location>
        <begin position="285"/>
        <end position="295"/>
    </location>
</feature>
<dbReference type="InterPro" id="IPR009057">
    <property type="entry name" value="Homeodomain-like_sf"/>
</dbReference>
<dbReference type="SUPFAM" id="SSF46689">
    <property type="entry name" value="Homeodomain-like"/>
    <property type="match status" value="1"/>
</dbReference>
<dbReference type="SMART" id="SM00717">
    <property type="entry name" value="SANT"/>
    <property type="match status" value="1"/>
</dbReference>
<organism evidence="12 13">
    <name type="scientific">Podospora didyma</name>
    <dbReference type="NCBI Taxonomy" id="330526"/>
    <lineage>
        <taxon>Eukaryota</taxon>
        <taxon>Fungi</taxon>
        <taxon>Dikarya</taxon>
        <taxon>Ascomycota</taxon>
        <taxon>Pezizomycotina</taxon>
        <taxon>Sordariomycetes</taxon>
        <taxon>Sordariomycetidae</taxon>
        <taxon>Sordariales</taxon>
        <taxon>Podosporaceae</taxon>
        <taxon>Podospora</taxon>
    </lineage>
</organism>
<keyword evidence="3" id="KW-0227">DNA damage</keyword>
<dbReference type="PANTHER" id="PTHR46459">
    <property type="entry name" value="E1A-BINDING PROTEIN P400-RELATED"/>
    <property type="match status" value="1"/>
</dbReference>
<dbReference type="GO" id="GO:0006325">
    <property type="term" value="P:chromatin organization"/>
    <property type="evidence" value="ECO:0007669"/>
    <property type="project" value="UniProtKB-KW"/>
</dbReference>
<dbReference type="InterPro" id="IPR014012">
    <property type="entry name" value="HSA_dom"/>
</dbReference>
<dbReference type="Proteomes" id="UP001285441">
    <property type="component" value="Unassembled WGS sequence"/>
</dbReference>
<reference evidence="12" key="2">
    <citation type="submission" date="2023-06" db="EMBL/GenBank/DDBJ databases">
        <authorList>
            <consortium name="Lawrence Berkeley National Laboratory"/>
            <person name="Haridas S."/>
            <person name="Hensen N."/>
            <person name="Bonometti L."/>
            <person name="Westerberg I."/>
            <person name="Brannstrom I.O."/>
            <person name="Guillou S."/>
            <person name="Cros-Aarteil S."/>
            <person name="Calhoun S."/>
            <person name="Kuo A."/>
            <person name="Mondo S."/>
            <person name="Pangilinan J."/>
            <person name="Riley R."/>
            <person name="LaButti K."/>
            <person name="Andreopoulos B."/>
            <person name="Lipzen A."/>
            <person name="Chen C."/>
            <person name="Yanf M."/>
            <person name="Daum C."/>
            <person name="Ng V."/>
            <person name="Clum A."/>
            <person name="Steindorff A."/>
            <person name="Ohm R."/>
            <person name="Martin F."/>
            <person name="Silar P."/>
            <person name="Natvig D."/>
            <person name="Lalanne C."/>
            <person name="Gautier V."/>
            <person name="Ament-velasquez S.L."/>
            <person name="Kruys A."/>
            <person name="Hutchinson M.I."/>
            <person name="Powell A.J."/>
            <person name="Barry K."/>
            <person name="Miller A.N."/>
            <person name="Grigoriev I.V."/>
            <person name="Debuchy R."/>
            <person name="Gladieux P."/>
            <person name="Thoren M.H."/>
            <person name="Johannesson H."/>
        </authorList>
    </citation>
    <scope>NUCLEOTIDE SEQUENCE</scope>
    <source>
        <strain evidence="12">CBS 232.78</strain>
    </source>
</reference>
<keyword evidence="5" id="KW-0234">DNA repair</keyword>
<comment type="caution">
    <text evidence="12">The sequence shown here is derived from an EMBL/GenBank/DDBJ whole genome shotgun (WGS) entry which is preliminary data.</text>
</comment>
<dbReference type="PANTHER" id="PTHR46459:SF1">
    <property type="entry name" value="E1A-BINDING PROTEIN P400"/>
    <property type="match status" value="1"/>
</dbReference>
<evidence type="ECO:0000256" key="6">
    <source>
        <dbReference type="ARBA" id="ARBA00023242"/>
    </source>
</evidence>
<dbReference type="GO" id="GO:0005634">
    <property type="term" value="C:nucleus"/>
    <property type="evidence" value="ECO:0007669"/>
    <property type="project" value="UniProtKB-SubCell"/>
</dbReference>